<accession>B5IH48</accession>
<dbReference type="AlphaFoldDB" id="B5IH48"/>
<name>B5IH48_ACIB4</name>
<evidence type="ECO:0000256" key="4">
    <source>
        <dbReference type="ARBA" id="ARBA00022837"/>
    </source>
</evidence>
<reference evidence="6" key="1">
    <citation type="submission" date="2010-02" db="EMBL/GenBank/DDBJ databases">
        <title>Complete sequence of Aciduliprofundum boonei T469.</title>
        <authorList>
            <consortium name="US DOE Joint Genome Institute"/>
            <person name="Lucas S."/>
            <person name="Copeland A."/>
            <person name="Lapidus A."/>
            <person name="Cheng J.-F."/>
            <person name="Bruce D."/>
            <person name="Goodwin L."/>
            <person name="Pitluck S."/>
            <person name="Saunders E."/>
            <person name="Detter J.C."/>
            <person name="Han C."/>
            <person name="Tapia R."/>
            <person name="Land M."/>
            <person name="Hauser L."/>
            <person name="Kyrpides N."/>
            <person name="Mikhailova N."/>
            <person name="Flores G."/>
            <person name="Reysenbach A.-L."/>
            <person name="Woyke T."/>
        </authorList>
    </citation>
    <scope>NUCLEOTIDE SEQUENCE</scope>
    <source>
        <strain evidence="6">T469</strain>
    </source>
</reference>
<dbReference type="RefSeq" id="WP_008086503.1">
    <property type="nucleotide sequence ID" value="NC_013926.1"/>
</dbReference>
<evidence type="ECO:0000313" key="7">
    <source>
        <dbReference type="Proteomes" id="UP000001400"/>
    </source>
</evidence>
<feature type="binding site" evidence="5">
    <location>
        <position position="12"/>
    </location>
    <ligand>
        <name>Ca(2+)</name>
        <dbReference type="ChEBI" id="CHEBI:29108"/>
    </ligand>
</feature>
<evidence type="ECO:0000256" key="1">
    <source>
        <dbReference type="ARBA" id="ARBA00007963"/>
    </source>
</evidence>
<dbReference type="STRING" id="439481.Aboo_1078"/>
<keyword evidence="2 5" id="KW-0819">tRNA processing</keyword>
<dbReference type="HOGENOM" id="CLU_111362_3_0_2"/>
<evidence type="ECO:0000256" key="3">
    <source>
        <dbReference type="ARBA" id="ARBA00022723"/>
    </source>
</evidence>
<dbReference type="NCBIfam" id="NF001617">
    <property type="entry name" value="PRK00407.1"/>
    <property type="match status" value="1"/>
</dbReference>
<dbReference type="InterPro" id="IPR002804">
    <property type="entry name" value="Archease"/>
</dbReference>
<dbReference type="Pfam" id="PF01951">
    <property type="entry name" value="Archease"/>
    <property type="match status" value="1"/>
</dbReference>
<proteinExistence type="inferred from homology"/>
<sequence length="139" mass="16108">MKPYEIFDHTADVGIIVRGESLEELFEKAAYGMFDIILNADKIEPAGKYKVKLSSPTLNDLFVDWLSELLYVFSTELFVMGKFDVRIKEDKNGYYLEAICWGEPYKRRKHGIKTEIKAVTYHELVVDPEKGYAKVLFDI</sequence>
<dbReference type="EMBL" id="CP001941">
    <property type="protein sequence ID" value="ADD08887.1"/>
    <property type="molecule type" value="Genomic_DNA"/>
</dbReference>
<evidence type="ECO:0000256" key="5">
    <source>
        <dbReference type="HAMAP-Rule" id="MF_01222"/>
    </source>
</evidence>
<keyword evidence="4 5" id="KW-0106">Calcium</keyword>
<protein>
    <recommendedName>
        <fullName evidence="5">Protein archease</fullName>
    </recommendedName>
</protein>
<feature type="binding site" evidence="5">
    <location>
        <position position="139"/>
    </location>
    <ligand>
        <name>Ca(2+)</name>
        <dbReference type="ChEBI" id="CHEBI:29108"/>
    </ligand>
</feature>
<keyword evidence="7" id="KW-1185">Reference proteome</keyword>
<dbReference type="Proteomes" id="UP000001400">
    <property type="component" value="Chromosome"/>
</dbReference>
<dbReference type="GO" id="GO:0005509">
    <property type="term" value="F:calcium ion binding"/>
    <property type="evidence" value="ECO:0007669"/>
    <property type="project" value="UniProtKB-UniRule"/>
</dbReference>
<organism evidence="6 7">
    <name type="scientific">Aciduliprofundum boonei (strain DSM 19572 / T469)</name>
    <dbReference type="NCBI Taxonomy" id="439481"/>
    <lineage>
        <taxon>Archaea</taxon>
        <taxon>Methanobacteriati</taxon>
        <taxon>Thermoplasmatota</taxon>
        <taxon>DHVE2 group</taxon>
        <taxon>Candidatus Aciduliprofundum</taxon>
    </lineage>
</organism>
<dbReference type="KEGG" id="abi:Aboo_1078"/>
<dbReference type="GO" id="GO:0006388">
    <property type="term" value="P:tRNA splicing, via endonucleolytic cleavage and ligation"/>
    <property type="evidence" value="ECO:0007669"/>
    <property type="project" value="UniProtKB-UniRule"/>
</dbReference>
<dbReference type="GeneID" id="8828036"/>
<keyword evidence="3 5" id="KW-0479">Metal-binding</keyword>
<dbReference type="PANTHER" id="PTHR12682">
    <property type="entry name" value="ARCHEASE"/>
    <property type="match status" value="1"/>
</dbReference>
<dbReference type="HAMAP" id="MF_01222">
    <property type="entry name" value="Archease_arch"/>
    <property type="match status" value="1"/>
</dbReference>
<evidence type="ECO:0000256" key="2">
    <source>
        <dbReference type="ARBA" id="ARBA00022694"/>
    </source>
</evidence>
<dbReference type="Gene3D" id="3.55.10.10">
    <property type="entry name" value="Archease domain"/>
    <property type="match status" value="1"/>
</dbReference>
<dbReference type="PANTHER" id="PTHR12682:SF11">
    <property type="entry name" value="PROTEIN ARCHEASE"/>
    <property type="match status" value="1"/>
</dbReference>
<dbReference type="InterPro" id="IPR023572">
    <property type="entry name" value="Archease_dom"/>
</dbReference>
<feature type="binding site" evidence="5">
    <location>
        <position position="138"/>
    </location>
    <ligand>
        <name>Ca(2+)</name>
        <dbReference type="ChEBI" id="CHEBI:29108"/>
    </ligand>
</feature>
<dbReference type="eggNOG" id="arCOG04055">
    <property type="taxonomic scope" value="Archaea"/>
</dbReference>
<comment type="similarity">
    <text evidence="1 5">Belongs to the archease family.</text>
</comment>
<dbReference type="InterPro" id="IPR036820">
    <property type="entry name" value="Archease_dom_sf"/>
</dbReference>
<dbReference type="InterPro" id="IPR022952">
    <property type="entry name" value="Archease_arc"/>
</dbReference>
<gene>
    <name evidence="6" type="ordered locus">Aboo_1078</name>
</gene>
<evidence type="ECO:0000313" key="6">
    <source>
        <dbReference type="EMBL" id="ADD08887.1"/>
    </source>
</evidence>
<dbReference type="OrthoDB" id="8831at2157"/>
<dbReference type="SUPFAM" id="SSF69819">
    <property type="entry name" value="MTH1598-like"/>
    <property type="match status" value="1"/>
</dbReference>
<comment type="function">
    <text evidence="5">Activates the tRNA-splicing ligase complex by facilitating the enzymatic turnover of catalytic subunit RtcB. Acts by promoting the guanylylation of RtcB, a key intermediate step in tRNA ligation. Can also alter the NTP specificity of RtcB such that ATP, dGTP or ITP is used efficiently.</text>
</comment>